<feature type="compositionally biased region" description="Basic and acidic residues" evidence="4">
    <location>
        <begin position="899"/>
        <end position="912"/>
    </location>
</feature>
<feature type="domain" description="Ig-like" evidence="6">
    <location>
        <begin position="171"/>
        <end position="257"/>
    </location>
</feature>
<dbReference type="SUPFAM" id="SSF48726">
    <property type="entry name" value="Immunoglobulin"/>
    <property type="match status" value="5"/>
</dbReference>
<feature type="region of interest" description="Disordered" evidence="4">
    <location>
        <begin position="896"/>
        <end position="945"/>
    </location>
</feature>
<name>A0A553P1B2_TIGCA</name>
<dbReference type="AlphaFoldDB" id="A0A553P1B2"/>
<dbReference type="OrthoDB" id="10006996at2759"/>
<comment type="caution">
    <text evidence="8">The sequence shown here is derived from an EMBL/GenBank/DDBJ whole genome shotgun (WGS) entry which is preliminary data.</text>
</comment>
<feature type="signal peptide" evidence="5">
    <location>
        <begin position="1"/>
        <end position="19"/>
    </location>
</feature>
<dbReference type="GO" id="GO:0016020">
    <property type="term" value="C:membrane"/>
    <property type="evidence" value="ECO:0007669"/>
    <property type="project" value="UniProtKB-SubCell"/>
</dbReference>
<evidence type="ECO:0000256" key="3">
    <source>
        <dbReference type="ARBA" id="ARBA00023157"/>
    </source>
</evidence>
<dbReference type="SUPFAM" id="SSF49265">
    <property type="entry name" value="Fibronectin type III"/>
    <property type="match status" value="1"/>
</dbReference>
<dbReference type="CDD" id="cd00063">
    <property type="entry name" value="FN3"/>
    <property type="match status" value="1"/>
</dbReference>
<feature type="domain" description="Fibronectin type-III" evidence="7">
    <location>
        <begin position="561"/>
        <end position="651"/>
    </location>
</feature>
<dbReference type="InterPro" id="IPR036179">
    <property type="entry name" value="Ig-like_dom_sf"/>
</dbReference>
<reference evidence="8 9" key="1">
    <citation type="journal article" date="2018" name="Nat. Ecol. Evol.">
        <title>Genomic signatures of mitonuclear coevolution across populations of Tigriopus californicus.</title>
        <authorList>
            <person name="Barreto F.S."/>
            <person name="Watson E.T."/>
            <person name="Lima T.G."/>
            <person name="Willett C.S."/>
            <person name="Edmands S."/>
            <person name="Li W."/>
            <person name="Burton R.S."/>
        </authorList>
    </citation>
    <scope>NUCLEOTIDE SEQUENCE [LARGE SCALE GENOMIC DNA]</scope>
    <source>
        <strain evidence="8 9">San Diego</strain>
    </source>
</reference>
<dbReference type="InterPro" id="IPR036116">
    <property type="entry name" value="FN3_sf"/>
</dbReference>
<evidence type="ECO:0000313" key="9">
    <source>
        <dbReference type="Proteomes" id="UP000318571"/>
    </source>
</evidence>
<evidence type="ECO:0008006" key="10">
    <source>
        <dbReference type="Google" id="ProtNLM"/>
    </source>
</evidence>
<dbReference type="Gene3D" id="2.60.40.10">
    <property type="entry name" value="Immunoglobulins"/>
    <property type="match status" value="6"/>
</dbReference>
<organism evidence="8 9">
    <name type="scientific">Tigriopus californicus</name>
    <name type="common">Marine copepod</name>
    <dbReference type="NCBI Taxonomy" id="6832"/>
    <lineage>
        <taxon>Eukaryota</taxon>
        <taxon>Metazoa</taxon>
        <taxon>Ecdysozoa</taxon>
        <taxon>Arthropoda</taxon>
        <taxon>Crustacea</taxon>
        <taxon>Multicrustacea</taxon>
        <taxon>Hexanauplia</taxon>
        <taxon>Copepoda</taxon>
        <taxon>Harpacticoida</taxon>
        <taxon>Harpacticidae</taxon>
        <taxon>Tigriopus</taxon>
    </lineage>
</organism>
<feature type="domain" description="Ig-like" evidence="6">
    <location>
        <begin position="30"/>
        <end position="154"/>
    </location>
</feature>
<comment type="subcellular location">
    <subcellularLocation>
        <location evidence="1">Membrane</location>
        <topology evidence="1">Single-pass membrane protein</topology>
    </subcellularLocation>
</comment>
<dbReference type="InterPro" id="IPR003961">
    <property type="entry name" value="FN3_dom"/>
</dbReference>
<dbReference type="InterPro" id="IPR013162">
    <property type="entry name" value="CD80_C2-set"/>
</dbReference>
<dbReference type="Pfam" id="PF13927">
    <property type="entry name" value="Ig_3"/>
    <property type="match status" value="1"/>
</dbReference>
<accession>A0A553P1B2</accession>
<evidence type="ECO:0000256" key="2">
    <source>
        <dbReference type="ARBA" id="ARBA00023136"/>
    </source>
</evidence>
<dbReference type="PROSITE" id="PS50835">
    <property type="entry name" value="IG_LIKE"/>
    <property type="match status" value="5"/>
</dbReference>
<evidence type="ECO:0000259" key="6">
    <source>
        <dbReference type="PROSITE" id="PS50835"/>
    </source>
</evidence>
<dbReference type="PANTHER" id="PTHR23278:SF19">
    <property type="entry name" value="OBSCURIN"/>
    <property type="match status" value="1"/>
</dbReference>
<dbReference type="InterPro" id="IPR013783">
    <property type="entry name" value="Ig-like_fold"/>
</dbReference>
<feature type="region of interest" description="Disordered" evidence="4">
    <location>
        <begin position="812"/>
        <end position="881"/>
    </location>
</feature>
<evidence type="ECO:0000256" key="1">
    <source>
        <dbReference type="ARBA" id="ARBA00004167"/>
    </source>
</evidence>
<evidence type="ECO:0000256" key="4">
    <source>
        <dbReference type="SAM" id="MobiDB-lite"/>
    </source>
</evidence>
<feature type="domain" description="Ig-like" evidence="6">
    <location>
        <begin position="460"/>
        <end position="540"/>
    </location>
</feature>
<keyword evidence="3" id="KW-1015">Disulfide bond</keyword>
<evidence type="ECO:0000256" key="5">
    <source>
        <dbReference type="SAM" id="SignalP"/>
    </source>
</evidence>
<feature type="compositionally biased region" description="Basic residues" evidence="4">
    <location>
        <begin position="935"/>
        <end position="945"/>
    </location>
</feature>
<dbReference type="SMART" id="SM00408">
    <property type="entry name" value="IGc2"/>
    <property type="match status" value="2"/>
</dbReference>
<dbReference type="Proteomes" id="UP000318571">
    <property type="component" value="Chromosome 7"/>
</dbReference>
<feature type="domain" description="Ig-like" evidence="6">
    <location>
        <begin position="264"/>
        <end position="352"/>
    </location>
</feature>
<keyword evidence="9" id="KW-1185">Reference proteome</keyword>
<gene>
    <name evidence="8" type="ORF">TCAL_01110</name>
</gene>
<dbReference type="InterPro" id="IPR007110">
    <property type="entry name" value="Ig-like_dom"/>
</dbReference>
<dbReference type="PANTHER" id="PTHR23278">
    <property type="entry name" value="SIDESTEP PROTEIN"/>
    <property type="match status" value="1"/>
</dbReference>
<dbReference type="PROSITE" id="PS50853">
    <property type="entry name" value="FN3"/>
    <property type="match status" value="1"/>
</dbReference>
<dbReference type="SMART" id="SM00409">
    <property type="entry name" value="IG"/>
    <property type="match status" value="4"/>
</dbReference>
<keyword evidence="5" id="KW-0732">Signal</keyword>
<dbReference type="Pfam" id="PF08205">
    <property type="entry name" value="C2-set_2"/>
    <property type="match status" value="1"/>
</dbReference>
<proteinExistence type="predicted"/>
<dbReference type="STRING" id="6832.A0A553P1B2"/>
<feature type="chain" id="PRO_5021877674" description="Nephrin" evidence="5">
    <location>
        <begin position="20"/>
        <end position="945"/>
    </location>
</feature>
<dbReference type="EMBL" id="VCGU01000008">
    <property type="protein sequence ID" value="TRY71476.1"/>
    <property type="molecule type" value="Genomic_DNA"/>
</dbReference>
<dbReference type="InterPro" id="IPR003599">
    <property type="entry name" value="Ig_sub"/>
</dbReference>
<evidence type="ECO:0000259" key="7">
    <source>
        <dbReference type="PROSITE" id="PS50853"/>
    </source>
</evidence>
<evidence type="ECO:0000313" key="8">
    <source>
        <dbReference type="EMBL" id="TRY71476.1"/>
    </source>
</evidence>
<keyword evidence="2" id="KW-0472">Membrane</keyword>
<sequence>MAILGVMLLLSTLTYPSYGTDELLSTSDDPNLPITAASSTVTNMTQIVVLANRTVNLPCDISLPNNHEQVTLILWYREDIGVPIFSLEVGPSGGLASADVWSDDEWLGTRATFRPEAFPARLMVHDVMRSDAGQYRCRVDFTEAPTRNTLINLTVIVPPSPVVIFDETGSPRTTYVGPYREGSSMTLICDAFNGVPIPSVKWRHNGNLVDDTYQVLANGTARNEITFPHLDRTFLHNEISCEVENTNLTRPIRNTVTVDMNFAPMSISIDNKEEIFVAGRPSEIICRSSGSRPPAHITWFLNEKRLTDATHSDSSDGNTSVSILSFLPRLEDIGKILMCKATNGLIEQSTLSDHMELEIDYAPRVELALGASISYDNIYEGGDVYFDCRIDAQPPPTKVMWQFNNEPLTPNPSGGIILTNQSLVLQSIERSRTGSYTCQAANSIGRGSSQEIFLDVKYVPVCAHSEPIVYGVGKGEMVDVFCDIVANPTSFNFQWSFNNSADYIRVPPSRVLKVNGTRSKLTYTPLNNKDYGTLMCSATNEVGHQRNPCIFHIILAVAPDPVSNCTIINKSSETFHLQCIPGFDGGMEQEFVVSVAERKTGKVVYNQTTKKLDLFIQHLSEGTFYLTTVTPTNKKGVGKPTHVIVETLQHPAVELTLSEGADDSGVIKTGREAQTEKDEWAVLTGALVGTLGCVTILVVASLVIRFCVCPVNRHTNSAFVKSDLSPNDSFGGGPPVFDHDDDIPSFDLGFAGGDPMVVEAQGNDMPLTRKGILKHTFHEETGWDRNLEHMVNAIDMIPPPPFNDDFNPPTVSESTEAKAYQQGVQGGPGTALRSSHVVGSSSTLPRRLSREGLLCDIHPGPQSSIGSQYGFPTGEGSTDPLLQIPQELSAVLTLKRGMHVHEPKGRKGRDGNKMGSLQRGMKTSQEITLEPKRTPLLKRKRESIV</sequence>
<protein>
    <recommendedName>
        <fullName evidence="10">Nephrin</fullName>
    </recommendedName>
</protein>
<feature type="domain" description="Ig-like" evidence="6">
    <location>
        <begin position="363"/>
        <end position="455"/>
    </location>
</feature>
<dbReference type="InterPro" id="IPR003598">
    <property type="entry name" value="Ig_sub2"/>
</dbReference>
<dbReference type="OMA" id="TPKWQDK"/>